<dbReference type="OrthoDB" id="65864at2157"/>
<dbReference type="PANTHER" id="PTHR30622">
    <property type="entry name" value="UNDECAPRENYL-DIPHOSPHATASE"/>
    <property type="match status" value="1"/>
</dbReference>
<dbReference type="AlphaFoldDB" id="A0A4U5J657"/>
<name>A0A4U5J657_9EURY</name>
<feature type="transmembrane region" description="Helical" evidence="12">
    <location>
        <begin position="43"/>
        <end position="64"/>
    </location>
</feature>
<dbReference type="GO" id="GO:0050380">
    <property type="term" value="F:undecaprenyl-diphosphatase activity"/>
    <property type="evidence" value="ECO:0007669"/>
    <property type="project" value="UniProtKB-UniRule"/>
</dbReference>
<feature type="transmembrane region" description="Helical" evidence="12">
    <location>
        <begin position="222"/>
        <end position="240"/>
    </location>
</feature>
<sequence length="273" mass="28199">MNRAELLFAVLVGLVQGIVEWLPISSQGNVSIVATLVTDIDPAVAVDLALFVQLGTICSSSIYYREDIATALRSVPDWRPRRAYSERNAETTFIVLASAATGLVGIPLYLTLREAVSGLAGGLFIAVIGALLVGTGLLQRASEAVDLQLKETPTLFDTLLVGGLQGLTILPGISRSGTTVSALLLRGYEGSSSLRLSFLLSIPASLGAATLVVVSGDGLPGISPLVAVVALATSAVVGYLTIDALMRIVERVAFWLVCVGLGGLAVVGGLALL</sequence>
<dbReference type="EMBL" id="QKNX01000009">
    <property type="protein sequence ID" value="TKR24460.1"/>
    <property type="molecule type" value="Genomic_DNA"/>
</dbReference>
<evidence type="ECO:0000256" key="5">
    <source>
        <dbReference type="ARBA" id="ARBA00022475"/>
    </source>
</evidence>
<evidence type="ECO:0000313" key="14">
    <source>
        <dbReference type="Proteomes" id="UP000308037"/>
    </source>
</evidence>
<comment type="caution">
    <text evidence="13">The sequence shown here is derived from an EMBL/GenBank/DDBJ whole genome shotgun (WGS) entry which is preliminary data.</text>
</comment>
<evidence type="ECO:0000256" key="6">
    <source>
        <dbReference type="ARBA" id="ARBA00022692"/>
    </source>
</evidence>
<evidence type="ECO:0000313" key="13">
    <source>
        <dbReference type="EMBL" id="TKR24460.1"/>
    </source>
</evidence>
<keyword evidence="9 12" id="KW-0472">Membrane</keyword>
<dbReference type="RefSeq" id="WP_137277577.1">
    <property type="nucleotide sequence ID" value="NZ_QKNX01000009.1"/>
</dbReference>
<keyword evidence="14" id="KW-1185">Reference proteome</keyword>
<dbReference type="Proteomes" id="UP000308037">
    <property type="component" value="Unassembled WGS sequence"/>
</dbReference>
<dbReference type="Pfam" id="PF02673">
    <property type="entry name" value="BacA"/>
    <property type="match status" value="1"/>
</dbReference>
<evidence type="ECO:0000256" key="10">
    <source>
        <dbReference type="ARBA" id="ARBA00032707"/>
    </source>
</evidence>
<evidence type="ECO:0000256" key="2">
    <source>
        <dbReference type="ARBA" id="ARBA00010621"/>
    </source>
</evidence>
<comment type="function">
    <text evidence="12">Catalyzes the dephosphorylation of undecaprenyl diphosphate (UPP).</text>
</comment>
<reference evidence="13 14" key="1">
    <citation type="submission" date="2019-04" db="EMBL/GenBank/DDBJ databases">
        <title>Natronomonas sp. F20-122 a newhaloarchaeon isolated from a saline saltern of Isla Bacuta, Huelva, Spain.</title>
        <authorList>
            <person name="Duran-Viseras A."/>
            <person name="Sanchez-Porro C."/>
            <person name="Ventosa A."/>
        </authorList>
    </citation>
    <scope>NUCLEOTIDE SEQUENCE [LARGE SCALE GENOMIC DNA]</scope>
    <source>
        <strain evidence="13 14">F20-122</strain>
    </source>
</reference>
<keyword evidence="7 12" id="KW-0378">Hydrolase</keyword>
<comment type="similarity">
    <text evidence="2 12">Belongs to the UppP family.</text>
</comment>
<proteinExistence type="inferred from homology"/>
<keyword evidence="8 12" id="KW-1133">Transmembrane helix</keyword>
<evidence type="ECO:0000256" key="1">
    <source>
        <dbReference type="ARBA" id="ARBA00004651"/>
    </source>
</evidence>
<organism evidence="13 14">
    <name type="scientific">Natronomonas salsuginis</name>
    <dbReference type="NCBI Taxonomy" id="2217661"/>
    <lineage>
        <taxon>Archaea</taxon>
        <taxon>Methanobacteriati</taxon>
        <taxon>Methanobacteriota</taxon>
        <taxon>Stenosarchaea group</taxon>
        <taxon>Halobacteria</taxon>
        <taxon>Halobacteriales</taxon>
        <taxon>Natronomonadaceae</taxon>
        <taxon>Natronomonas</taxon>
    </lineage>
</organism>
<feature type="transmembrane region" description="Helical" evidence="12">
    <location>
        <begin position="91"/>
        <end position="110"/>
    </location>
</feature>
<keyword evidence="5 12" id="KW-1003">Cell membrane</keyword>
<feature type="transmembrane region" description="Helical" evidence="12">
    <location>
        <begin position="196"/>
        <end position="216"/>
    </location>
</feature>
<comment type="catalytic activity">
    <reaction evidence="11 12">
        <text>di-trans,octa-cis-undecaprenyl diphosphate + H2O = di-trans,octa-cis-undecaprenyl phosphate + phosphate + H(+)</text>
        <dbReference type="Rhea" id="RHEA:28094"/>
        <dbReference type="ChEBI" id="CHEBI:15377"/>
        <dbReference type="ChEBI" id="CHEBI:15378"/>
        <dbReference type="ChEBI" id="CHEBI:43474"/>
        <dbReference type="ChEBI" id="CHEBI:58405"/>
        <dbReference type="ChEBI" id="CHEBI:60392"/>
        <dbReference type="EC" id="3.6.1.27"/>
    </reaction>
</comment>
<dbReference type="EC" id="3.6.1.27" evidence="3 12"/>
<protein>
    <recommendedName>
        <fullName evidence="4 12">Undecaprenyl-diphosphatase</fullName>
        <ecNumber evidence="3 12">3.6.1.27</ecNumber>
    </recommendedName>
    <alternativeName>
        <fullName evidence="10 12">Undecaprenyl pyrophosphate phosphatase</fullName>
    </alternativeName>
</protein>
<feature type="transmembrane region" description="Helical" evidence="12">
    <location>
        <begin position="252"/>
        <end position="272"/>
    </location>
</feature>
<dbReference type="GO" id="GO:0005886">
    <property type="term" value="C:plasma membrane"/>
    <property type="evidence" value="ECO:0007669"/>
    <property type="project" value="UniProtKB-SubCell"/>
</dbReference>
<comment type="subcellular location">
    <subcellularLocation>
        <location evidence="1 12">Cell membrane</location>
        <topology evidence="1 12">Multi-pass membrane protein</topology>
    </subcellularLocation>
</comment>
<evidence type="ECO:0000256" key="3">
    <source>
        <dbReference type="ARBA" id="ARBA00012374"/>
    </source>
</evidence>
<evidence type="ECO:0000256" key="4">
    <source>
        <dbReference type="ARBA" id="ARBA00021581"/>
    </source>
</evidence>
<dbReference type="HAMAP" id="MF_01006">
    <property type="entry name" value="Undec_diphosphatase"/>
    <property type="match status" value="1"/>
</dbReference>
<evidence type="ECO:0000256" key="8">
    <source>
        <dbReference type="ARBA" id="ARBA00022989"/>
    </source>
</evidence>
<feature type="transmembrane region" description="Helical" evidence="12">
    <location>
        <begin position="116"/>
        <end position="138"/>
    </location>
</feature>
<evidence type="ECO:0000256" key="12">
    <source>
        <dbReference type="HAMAP-Rule" id="MF_01006"/>
    </source>
</evidence>
<dbReference type="PANTHER" id="PTHR30622:SF2">
    <property type="entry name" value="UNDECAPRENYL-DIPHOSPHATASE"/>
    <property type="match status" value="1"/>
</dbReference>
<dbReference type="InterPro" id="IPR003824">
    <property type="entry name" value="UppP"/>
</dbReference>
<evidence type="ECO:0000256" key="9">
    <source>
        <dbReference type="ARBA" id="ARBA00023136"/>
    </source>
</evidence>
<evidence type="ECO:0000256" key="11">
    <source>
        <dbReference type="ARBA" id="ARBA00047594"/>
    </source>
</evidence>
<accession>A0A4U5J657</accession>
<keyword evidence="6 12" id="KW-0812">Transmembrane</keyword>
<gene>
    <name evidence="12" type="primary">uppP</name>
    <name evidence="13" type="ORF">DM868_14600</name>
</gene>
<evidence type="ECO:0000256" key="7">
    <source>
        <dbReference type="ARBA" id="ARBA00022801"/>
    </source>
</evidence>